<proteinExistence type="predicted"/>
<name>A0A8S5RSM4_9CAUD</name>
<protein>
    <submittedName>
        <fullName evidence="1">Uncharacterized protein</fullName>
    </submittedName>
</protein>
<accession>A0A8S5RSM4</accession>
<sequence length="155" mass="18264">MATLNELKMLFSNRSVSDVAIEISGFTGFRTTLIDELTQEEINKLYRIHTAKFIDNEAEKRYWISCILSIATKEGLHYPVMIEKNGRMIQDDWHKFNTWMLTKSTVHKLLFLCSLEELKAVHQQLCKLRDNNKKSSQKPFNKAWMRKAIRNKNLN</sequence>
<dbReference type="EMBL" id="BK057801">
    <property type="protein sequence ID" value="DAE92504.1"/>
    <property type="molecule type" value="Genomic_DNA"/>
</dbReference>
<organism evidence="1">
    <name type="scientific">Myoviridae sp. ctQV19</name>
    <dbReference type="NCBI Taxonomy" id="2827607"/>
    <lineage>
        <taxon>Viruses</taxon>
        <taxon>Duplodnaviria</taxon>
        <taxon>Heunggongvirae</taxon>
        <taxon>Uroviricota</taxon>
        <taxon>Caudoviricetes</taxon>
    </lineage>
</organism>
<evidence type="ECO:0000313" key="1">
    <source>
        <dbReference type="EMBL" id="DAE92504.1"/>
    </source>
</evidence>
<reference evidence="1" key="1">
    <citation type="journal article" date="2021" name="Proc. Natl. Acad. Sci. U.S.A.">
        <title>A Catalog of Tens of Thousands of Viruses from Human Metagenomes Reveals Hidden Associations with Chronic Diseases.</title>
        <authorList>
            <person name="Tisza M.J."/>
            <person name="Buck C.B."/>
        </authorList>
    </citation>
    <scope>NUCLEOTIDE SEQUENCE</scope>
    <source>
        <strain evidence="1">CtQV19</strain>
    </source>
</reference>